<name>A0A0C3BJB1_HEBCY</name>
<evidence type="ECO:0000313" key="2">
    <source>
        <dbReference type="Proteomes" id="UP000053424"/>
    </source>
</evidence>
<reference evidence="1 2" key="1">
    <citation type="submission" date="2014-04" db="EMBL/GenBank/DDBJ databases">
        <authorList>
            <consortium name="DOE Joint Genome Institute"/>
            <person name="Kuo A."/>
            <person name="Gay G."/>
            <person name="Dore J."/>
            <person name="Kohler A."/>
            <person name="Nagy L.G."/>
            <person name="Floudas D."/>
            <person name="Copeland A."/>
            <person name="Barry K.W."/>
            <person name="Cichocki N."/>
            <person name="Veneault-Fourrey C."/>
            <person name="LaButti K."/>
            <person name="Lindquist E.A."/>
            <person name="Lipzen A."/>
            <person name="Lundell T."/>
            <person name="Morin E."/>
            <person name="Murat C."/>
            <person name="Sun H."/>
            <person name="Tunlid A."/>
            <person name="Henrissat B."/>
            <person name="Grigoriev I.V."/>
            <person name="Hibbett D.S."/>
            <person name="Martin F."/>
            <person name="Nordberg H.P."/>
            <person name="Cantor M.N."/>
            <person name="Hua S.X."/>
        </authorList>
    </citation>
    <scope>NUCLEOTIDE SEQUENCE [LARGE SCALE GENOMIC DNA]</scope>
    <source>
        <strain evidence="2">h7</strain>
    </source>
</reference>
<proteinExistence type="predicted"/>
<dbReference type="Proteomes" id="UP000053424">
    <property type="component" value="Unassembled WGS sequence"/>
</dbReference>
<organism evidence="1 2">
    <name type="scientific">Hebeloma cylindrosporum</name>
    <dbReference type="NCBI Taxonomy" id="76867"/>
    <lineage>
        <taxon>Eukaryota</taxon>
        <taxon>Fungi</taxon>
        <taxon>Dikarya</taxon>
        <taxon>Basidiomycota</taxon>
        <taxon>Agaricomycotina</taxon>
        <taxon>Agaricomycetes</taxon>
        <taxon>Agaricomycetidae</taxon>
        <taxon>Agaricales</taxon>
        <taxon>Agaricineae</taxon>
        <taxon>Hymenogastraceae</taxon>
        <taxon>Hebeloma</taxon>
    </lineage>
</organism>
<gene>
    <name evidence="1" type="ORF">M413DRAFT_284982</name>
</gene>
<protein>
    <submittedName>
        <fullName evidence="1">Uncharacterized protein</fullName>
    </submittedName>
</protein>
<accession>A0A0C3BJB1</accession>
<sequence>MGQRRCPWTLLVPTSIKIPTAMKTGNTLGQISGCFFLPFFAAGPVLAATETYSEMFCEEVYQSNVRAVRAIRVGLGSADLGQQVGWTCATLPQRELGPFGQVFDFRFELRKG</sequence>
<dbReference type="HOGENOM" id="CLU_2146175_0_0_1"/>
<reference evidence="2" key="2">
    <citation type="submission" date="2015-01" db="EMBL/GenBank/DDBJ databases">
        <title>Evolutionary Origins and Diversification of the Mycorrhizal Mutualists.</title>
        <authorList>
            <consortium name="DOE Joint Genome Institute"/>
            <consortium name="Mycorrhizal Genomics Consortium"/>
            <person name="Kohler A."/>
            <person name="Kuo A."/>
            <person name="Nagy L.G."/>
            <person name="Floudas D."/>
            <person name="Copeland A."/>
            <person name="Barry K.W."/>
            <person name="Cichocki N."/>
            <person name="Veneault-Fourrey C."/>
            <person name="LaButti K."/>
            <person name="Lindquist E.A."/>
            <person name="Lipzen A."/>
            <person name="Lundell T."/>
            <person name="Morin E."/>
            <person name="Murat C."/>
            <person name="Riley R."/>
            <person name="Ohm R."/>
            <person name="Sun H."/>
            <person name="Tunlid A."/>
            <person name="Henrissat B."/>
            <person name="Grigoriev I.V."/>
            <person name="Hibbett D.S."/>
            <person name="Martin F."/>
        </authorList>
    </citation>
    <scope>NUCLEOTIDE SEQUENCE [LARGE SCALE GENOMIC DNA]</scope>
    <source>
        <strain evidence="2">h7</strain>
    </source>
</reference>
<dbReference type="AlphaFoldDB" id="A0A0C3BJB1"/>
<dbReference type="EMBL" id="KN831802">
    <property type="protein sequence ID" value="KIM36815.1"/>
    <property type="molecule type" value="Genomic_DNA"/>
</dbReference>
<evidence type="ECO:0000313" key="1">
    <source>
        <dbReference type="EMBL" id="KIM36815.1"/>
    </source>
</evidence>
<keyword evidence="2" id="KW-1185">Reference proteome</keyword>